<name>A0AAN6TIB7_9PEZI</name>
<dbReference type="Proteomes" id="UP001302812">
    <property type="component" value="Unassembled WGS sequence"/>
</dbReference>
<reference evidence="1" key="1">
    <citation type="journal article" date="2023" name="Mol. Phylogenet. Evol.">
        <title>Genome-scale phylogeny and comparative genomics of the fungal order Sordariales.</title>
        <authorList>
            <person name="Hensen N."/>
            <person name="Bonometti L."/>
            <person name="Westerberg I."/>
            <person name="Brannstrom I.O."/>
            <person name="Guillou S."/>
            <person name="Cros-Aarteil S."/>
            <person name="Calhoun S."/>
            <person name="Haridas S."/>
            <person name="Kuo A."/>
            <person name="Mondo S."/>
            <person name="Pangilinan J."/>
            <person name="Riley R."/>
            <person name="LaButti K."/>
            <person name="Andreopoulos B."/>
            <person name="Lipzen A."/>
            <person name="Chen C."/>
            <person name="Yan M."/>
            <person name="Daum C."/>
            <person name="Ng V."/>
            <person name="Clum A."/>
            <person name="Steindorff A."/>
            <person name="Ohm R.A."/>
            <person name="Martin F."/>
            <person name="Silar P."/>
            <person name="Natvig D.O."/>
            <person name="Lalanne C."/>
            <person name="Gautier V."/>
            <person name="Ament-Velasquez S.L."/>
            <person name="Kruys A."/>
            <person name="Hutchinson M.I."/>
            <person name="Powell A.J."/>
            <person name="Barry K."/>
            <person name="Miller A.N."/>
            <person name="Grigoriev I.V."/>
            <person name="Debuchy R."/>
            <person name="Gladieux P."/>
            <person name="Hiltunen Thoren M."/>
            <person name="Johannesson H."/>
        </authorList>
    </citation>
    <scope>NUCLEOTIDE SEQUENCE</scope>
    <source>
        <strain evidence="1">CBS 508.74</strain>
    </source>
</reference>
<dbReference type="GeneID" id="89933900"/>
<dbReference type="AlphaFoldDB" id="A0AAN6TIB7"/>
<protein>
    <submittedName>
        <fullName evidence="1">Uncharacterized protein</fullName>
    </submittedName>
</protein>
<accession>A0AAN6TIB7</accession>
<evidence type="ECO:0000313" key="1">
    <source>
        <dbReference type="EMBL" id="KAK4114978.1"/>
    </source>
</evidence>
<reference evidence="1" key="2">
    <citation type="submission" date="2023-05" db="EMBL/GenBank/DDBJ databases">
        <authorList>
            <consortium name="Lawrence Berkeley National Laboratory"/>
            <person name="Steindorff A."/>
            <person name="Hensen N."/>
            <person name="Bonometti L."/>
            <person name="Westerberg I."/>
            <person name="Brannstrom I.O."/>
            <person name="Guillou S."/>
            <person name="Cros-Aarteil S."/>
            <person name="Calhoun S."/>
            <person name="Haridas S."/>
            <person name="Kuo A."/>
            <person name="Mondo S."/>
            <person name="Pangilinan J."/>
            <person name="Riley R."/>
            <person name="Labutti K."/>
            <person name="Andreopoulos B."/>
            <person name="Lipzen A."/>
            <person name="Chen C."/>
            <person name="Yanf M."/>
            <person name="Daum C."/>
            <person name="Ng V."/>
            <person name="Clum A."/>
            <person name="Ohm R."/>
            <person name="Martin F."/>
            <person name="Silar P."/>
            <person name="Natvig D."/>
            <person name="Lalanne C."/>
            <person name="Gautier V."/>
            <person name="Ament-Velasquez S.L."/>
            <person name="Kruys A."/>
            <person name="Hutchinson M.I."/>
            <person name="Powell A.J."/>
            <person name="Barry K."/>
            <person name="Miller A.N."/>
            <person name="Grigoriev I.V."/>
            <person name="Debuchy R."/>
            <person name="Gladieux P."/>
            <person name="Thoren M.H."/>
            <person name="Johannesson H."/>
        </authorList>
    </citation>
    <scope>NUCLEOTIDE SEQUENCE</scope>
    <source>
        <strain evidence="1">CBS 508.74</strain>
    </source>
</reference>
<proteinExistence type="predicted"/>
<dbReference type="RefSeq" id="XP_064672548.1">
    <property type="nucleotide sequence ID" value="XM_064809776.1"/>
</dbReference>
<sequence>MGLMCISMSRLALDDRPCFPLCLIAICVCLSVCVLLSKRNVTEIERGANEQVKATFASHRFVMLAKCRREDCESIEAVD</sequence>
<dbReference type="EMBL" id="MU853335">
    <property type="protein sequence ID" value="KAK4114978.1"/>
    <property type="molecule type" value="Genomic_DNA"/>
</dbReference>
<keyword evidence="2" id="KW-1185">Reference proteome</keyword>
<evidence type="ECO:0000313" key="2">
    <source>
        <dbReference type="Proteomes" id="UP001302812"/>
    </source>
</evidence>
<organism evidence="1 2">
    <name type="scientific">Canariomyces notabilis</name>
    <dbReference type="NCBI Taxonomy" id="2074819"/>
    <lineage>
        <taxon>Eukaryota</taxon>
        <taxon>Fungi</taxon>
        <taxon>Dikarya</taxon>
        <taxon>Ascomycota</taxon>
        <taxon>Pezizomycotina</taxon>
        <taxon>Sordariomycetes</taxon>
        <taxon>Sordariomycetidae</taxon>
        <taxon>Sordariales</taxon>
        <taxon>Chaetomiaceae</taxon>
        <taxon>Canariomyces</taxon>
    </lineage>
</organism>
<gene>
    <name evidence="1" type="ORF">N656DRAFT_475581</name>
</gene>
<comment type="caution">
    <text evidence="1">The sequence shown here is derived from an EMBL/GenBank/DDBJ whole genome shotgun (WGS) entry which is preliminary data.</text>
</comment>